<protein>
    <submittedName>
        <fullName evidence="3">CRIB domain-containing protein</fullName>
    </submittedName>
</protein>
<keyword evidence="2" id="KW-1185">Reference proteome</keyword>
<feature type="region of interest" description="Disordered" evidence="1">
    <location>
        <begin position="24"/>
        <end position="55"/>
    </location>
</feature>
<accession>A0A7E4UPC4</accession>
<evidence type="ECO:0000313" key="3">
    <source>
        <dbReference type="WBParaSite" id="Pan_g11158.t1"/>
    </source>
</evidence>
<dbReference type="WBParaSite" id="Pan_g11158.t1">
    <property type="protein sequence ID" value="Pan_g11158.t1"/>
    <property type="gene ID" value="Pan_g11158"/>
</dbReference>
<dbReference type="Proteomes" id="UP000492821">
    <property type="component" value="Unassembled WGS sequence"/>
</dbReference>
<name>A0A7E4UPC4_PANRE</name>
<reference evidence="2" key="1">
    <citation type="journal article" date="2013" name="Genetics">
        <title>The draft genome and transcriptome of Panagrellus redivivus are shaped by the harsh demands of a free-living lifestyle.</title>
        <authorList>
            <person name="Srinivasan J."/>
            <person name="Dillman A.R."/>
            <person name="Macchietto M.G."/>
            <person name="Heikkinen L."/>
            <person name="Lakso M."/>
            <person name="Fracchia K.M."/>
            <person name="Antoshechkin I."/>
            <person name="Mortazavi A."/>
            <person name="Wong G."/>
            <person name="Sternberg P.W."/>
        </authorList>
    </citation>
    <scope>NUCLEOTIDE SEQUENCE [LARGE SCALE GENOMIC DNA]</scope>
    <source>
        <strain evidence="2">MT8872</strain>
    </source>
</reference>
<organism evidence="2 3">
    <name type="scientific">Panagrellus redivivus</name>
    <name type="common">Microworm</name>
    <dbReference type="NCBI Taxonomy" id="6233"/>
    <lineage>
        <taxon>Eukaryota</taxon>
        <taxon>Metazoa</taxon>
        <taxon>Ecdysozoa</taxon>
        <taxon>Nematoda</taxon>
        <taxon>Chromadorea</taxon>
        <taxon>Rhabditida</taxon>
        <taxon>Tylenchina</taxon>
        <taxon>Panagrolaimomorpha</taxon>
        <taxon>Panagrolaimoidea</taxon>
        <taxon>Panagrolaimidae</taxon>
        <taxon>Panagrellus</taxon>
    </lineage>
</organism>
<evidence type="ECO:0000256" key="1">
    <source>
        <dbReference type="SAM" id="MobiDB-lite"/>
    </source>
</evidence>
<reference evidence="3" key="2">
    <citation type="submission" date="2020-10" db="UniProtKB">
        <authorList>
            <consortium name="WormBaseParasite"/>
        </authorList>
    </citation>
    <scope>IDENTIFICATION</scope>
</reference>
<dbReference type="AlphaFoldDB" id="A0A7E4UPC4"/>
<sequence length="78" mass="8820">MIRHAIEINDAIRKMGKREAWSTPAIDFTSAGPTPPASNRPHWQDRDKPIAHGHGHSAVNWLRKTEIVNIVDFLAEIE</sequence>
<proteinExistence type="predicted"/>
<evidence type="ECO:0000313" key="2">
    <source>
        <dbReference type="Proteomes" id="UP000492821"/>
    </source>
</evidence>